<evidence type="ECO:0000259" key="5">
    <source>
        <dbReference type="PROSITE" id="PS50931"/>
    </source>
</evidence>
<gene>
    <name evidence="6" type="ORF">H6A12_04390</name>
</gene>
<sequence length="308" mass="34026">MISFESYRVFYYAAKYKNFTRAANRLSTSQPAVSHTIRTLEHQLGCRLFSRSNHGVTLTPEGKLLYTHVSAGCEQFFKGESLVSGTDALENGVVYLATTETALHCYLFGLLDRFHTHFPNVRFKLMNQVTSDAIGAVKNGLCDFAIVPSPVTVQKPLQKRAVSSFSDVLICGSQYAPLAGQTISLRQIAEYPFICVAQGTTTRTFFDEIFTAHNVAVSVDIEPASSDMIVPLAESNLGIGFVPDIIYNKNKDSHTIYKIDLSEPLPSRTINVVYDKKQQKSPAARQFLRFIKEDADASSAADSSEKGL</sequence>
<dbReference type="InterPro" id="IPR000847">
    <property type="entry name" value="LysR_HTH_N"/>
</dbReference>
<accession>A0A939BCR5</accession>
<evidence type="ECO:0000256" key="3">
    <source>
        <dbReference type="ARBA" id="ARBA00023125"/>
    </source>
</evidence>
<dbReference type="PRINTS" id="PR00039">
    <property type="entry name" value="HTHLYSR"/>
</dbReference>
<name>A0A939BCR5_9FIRM</name>
<evidence type="ECO:0000313" key="7">
    <source>
        <dbReference type="Proteomes" id="UP000774750"/>
    </source>
</evidence>
<reference evidence="6" key="2">
    <citation type="journal article" date="2021" name="Sci. Rep.">
        <title>The distribution of antibiotic resistance genes in chicken gut microbiota commensals.</title>
        <authorList>
            <person name="Juricova H."/>
            <person name="Matiasovicova J."/>
            <person name="Kubasova T."/>
            <person name="Cejkova D."/>
            <person name="Rychlik I."/>
        </authorList>
    </citation>
    <scope>NUCLEOTIDE SEQUENCE</scope>
    <source>
        <strain evidence="6">An559</strain>
    </source>
</reference>
<dbReference type="AlphaFoldDB" id="A0A939BCR5"/>
<keyword evidence="2" id="KW-0805">Transcription regulation</keyword>
<dbReference type="Gene3D" id="1.10.10.10">
    <property type="entry name" value="Winged helix-like DNA-binding domain superfamily/Winged helix DNA-binding domain"/>
    <property type="match status" value="1"/>
</dbReference>
<dbReference type="InterPro" id="IPR036388">
    <property type="entry name" value="WH-like_DNA-bd_sf"/>
</dbReference>
<dbReference type="PANTHER" id="PTHR30419:SF8">
    <property type="entry name" value="NITROGEN ASSIMILATION TRANSCRIPTIONAL ACTIVATOR-RELATED"/>
    <property type="match status" value="1"/>
</dbReference>
<dbReference type="EMBL" id="JACJKY010000005">
    <property type="protein sequence ID" value="MBM6920394.1"/>
    <property type="molecule type" value="Genomic_DNA"/>
</dbReference>
<dbReference type="Pfam" id="PF00126">
    <property type="entry name" value="HTH_1"/>
    <property type="match status" value="1"/>
</dbReference>
<keyword evidence="4" id="KW-0804">Transcription</keyword>
<dbReference type="PANTHER" id="PTHR30419">
    <property type="entry name" value="HTH-TYPE TRANSCRIPTIONAL REGULATOR YBHD"/>
    <property type="match status" value="1"/>
</dbReference>
<proteinExistence type="inferred from homology"/>
<evidence type="ECO:0000256" key="2">
    <source>
        <dbReference type="ARBA" id="ARBA00023015"/>
    </source>
</evidence>
<dbReference type="Gene3D" id="3.40.190.290">
    <property type="match status" value="1"/>
</dbReference>
<dbReference type="InterPro" id="IPR036390">
    <property type="entry name" value="WH_DNA-bd_sf"/>
</dbReference>
<reference evidence="6" key="1">
    <citation type="submission" date="2020-08" db="EMBL/GenBank/DDBJ databases">
        <authorList>
            <person name="Cejkova D."/>
            <person name="Kubasova T."/>
            <person name="Jahodarova E."/>
            <person name="Rychlik I."/>
        </authorList>
    </citation>
    <scope>NUCLEOTIDE SEQUENCE</scope>
    <source>
        <strain evidence="6">An559</strain>
    </source>
</reference>
<dbReference type="InterPro" id="IPR005119">
    <property type="entry name" value="LysR_subst-bd"/>
</dbReference>
<comment type="caution">
    <text evidence="6">The sequence shown here is derived from an EMBL/GenBank/DDBJ whole genome shotgun (WGS) entry which is preliminary data.</text>
</comment>
<dbReference type="RefSeq" id="WP_204445189.1">
    <property type="nucleotide sequence ID" value="NZ_JACJKY010000005.1"/>
</dbReference>
<dbReference type="GO" id="GO:0003700">
    <property type="term" value="F:DNA-binding transcription factor activity"/>
    <property type="evidence" value="ECO:0007669"/>
    <property type="project" value="InterPro"/>
</dbReference>
<evidence type="ECO:0000256" key="1">
    <source>
        <dbReference type="ARBA" id="ARBA00009437"/>
    </source>
</evidence>
<evidence type="ECO:0000313" key="6">
    <source>
        <dbReference type="EMBL" id="MBM6920394.1"/>
    </source>
</evidence>
<dbReference type="GO" id="GO:0003677">
    <property type="term" value="F:DNA binding"/>
    <property type="evidence" value="ECO:0007669"/>
    <property type="project" value="UniProtKB-KW"/>
</dbReference>
<dbReference type="CDD" id="cd05466">
    <property type="entry name" value="PBP2_LTTR_substrate"/>
    <property type="match status" value="1"/>
</dbReference>
<keyword evidence="3" id="KW-0238">DNA-binding</keyword>
<feature type="domain" description="HTH lysR-type" evidence="5">
    <location>
        <begin position="8"/>
        <end position="59"/>
    </location>
</feature>
<keyword evidence="7" id="KW-1185">Reference proteome</keyword>
<dbReference type="SUPFAM" id="SSF53850">
    <property type="entry name" value="Periplasmic binding protein-like II"/>
    <property type="match status" value="1"/>
</dbReference>
<organism evidence="6 7">
    <name type="scientific">Merdimmobilis hominis</name>
    <dbReference type="NCBI Taxonomy" id="2897707"/>
    <lineage>
        <taxon>Bacteria</taxon>
        <taxon>Bacillati</taxon>
        <taxon>Bacillota</taxon>
        <taxon>Clostridia</taxon>
        <taxon>Eubacteriales</taxon>
        <taxon>Oscillospiraceae</taxon>
        <taxon>Merdimmobilis</taxon>
    </lineage>
</organism>
<comment type="similarity">
    <text evidence="1">Belongs to the LysR transcriptional regulatory family.</text>
</comment>
<evidence type="ECO:0000256" key="4">
    <source>
        <dbReference type="ARBA" id="ARBA00023163"/>
    </source>
</evidence>
<dbReference type="GO" id="GO:0005829">
    <property type="term" value="C:cytosol"/>
    <property type="evidence" value="ECO:0007669"/>
    <property type="project" value="TreeGrafter"/>
</dbReference>
<dbReference type="PROSITE" id="PS50931">
    <property type="entry name" value="HTH_LYSR"/>
    <property type="match status" value="1"/>
</dbReference>
<dbReference type="InterPro" id="IPR050950">
    <property type="entry name" value="HTH-type_LysR_regulators"/>
</dbReference>
<dbReference type="Proteomes" id="UP000774750">
    <property type="component" value="Unassembled WGS sequence"/>
</dbReference>
<dbReference type="SUPFAM" id="SSF46785">
    <property type="entry name" value="Winged helix' DNA-binding domain"/>
    <property type="match status" value="1"/>
</dbReference>
<dbReference type="FunFam" id="1.10.10.10:FF:000001">
    <property type="entry name" value="LysR family transcriptional regulator"/>
    <property type="match status" value="1"/>
</dbReference>
<protein>
    <submittedName>
        <fullName evidence="6">LysR family transcriptional regulator</fullName>
    </submittedName>
</protein>
<dbReference type="Pfam" id="PF03466">
    <property type="entry name" value="LysR_substrate"/>
    <property type="match status" value="1"/>
</dbReference>